<keyword evidence="2" id="KW-1185">Reference proteome</keyword>
<organism evidence="1 2">
    <name type="scientific">Gigaspora margarita</name>
    <dbReference type="NCBI Taxonomy" id="4874"/>
    <lineage>
        <taxon>Eukaryota</taxon>
        <taxon>Fungi</taxon>
        <taxon>Fungi incertae sedis</taxon>
        <taxon>Mucoromycota</taxon>
        <taxon>Glomeromycotina</taxon>
        <taxon>Glomeromycetes</taxon>
        <taxon>Diversisporales</taxon>
        <taxon>Gigasporaceae</taxon>
        <taxon>Gigaspora</taxon>
    </lineage>
</organism>
<dbReference type="OrthoDB" id="60033at2759"/>
<comment type="caution">
    <text evidence="1">The sequence shown here is derived from an EMBL/GenBank/DDBJ whole genome shotgun (WGS) entry which is preliminary data.</text>
</comment>
<name>A0A8H4ANJ7_GIGMA</name>
<evidence type="ECO:0000313" key="1">
    <source>
        <dbReference type="EMBL" id="KAF0516111.1"/>
    </source>
</evidence>
<protein>
    <submittedName>
        <fullName evidence="1">Uncharacterized protein</fullName>
    </submittedName>
</protein>
<dbReference type="EMBL" id="WTPW01000390">
    <property type="protein sequence ID" value="KAF0516111.1"/>
    <property type="molecule type" value="Genomic_DNA"/>
</dbReference>
<accession>A0A8H4ANJ7</accession>
<sequence length="252" mass="29356">MEENLEKEIQIKAETIANKTKTQILANTSHDLFENTIEQITKDIENKQIELILNYDIETLPRYIKSNPERIKITEAGEIIVYVSIKSQNIIDDNEHNAHSHTIKKDCLLIELHNTGNEFNNPVSYMLPPYIILKRILVIHPVESARNAILKYLKMVKKDDAFDTLSEVFIRLYEKNKNEIMKDLLELREIDLYGNDLFIIFIVSSDNKKTILAENLILKSKRRTAIISSPITWQKITKLLSNLYDNFAENKI</sequence>
<reference evidence="1 2" key="1">
    <citation type="journal article" date="2019" name="Environ. Microbiol.">
        <title>At the nexus of three kingdoms: the genome of the mycorrhizal fungus Gigaspora margarita provides insights into plant, endobacterial and fungal interactions.</title>
        <authorList>
            <person name="Venice F."/>
            <person name="Ghignone S."/>
            <person name="Salvioli di Fossalunga A."/>
            <person name="Amselem J."/>
            <person name="Novero M."/>
            <person name="Xianan X."/>
            <person name="Sedzielewska Toro K."/>
            <person name="Morin E."/>
            <person name="Lipzen A."/>
            <person name="Grigoriev I.V."/>
            <person name="Henrissat B."/>
            <person name="Martin F.M."/>
            <person name="Bonfante P."/>
        </authorList>
    </citation>
    <scope>NUCLEOTIDE SEQUENCE [LARGE SCALE GENOMIC DNA]</scope>
    <source>
        <strain evidence="1 2">BEG34</strain>
    </source>
</reference>
<evidence type="ECO:0000313" key="2">
    <source>
        <dbReference type="Proteomes" id="UP000439903"/>
    </source>
</evidence>
<dbReference type="AlphaFoldDB" id="A0A8H4ANJ7"/>
<dbReference type="Proteomes" id="UP000439903">
    <property type="component" value="Unassembled WGS sequence"/>
</dbReference>
<gene>
    <name evidence="1" type="ORF">F8M41_017170</name>
</gene>
<proteinExistence type="predicted"/>